<evidence type="ECO:0000313" key="12">
    <source>
        <dbReference type="Proteomes" id="UP000183002"/>
    </source>
</evidence>
<keyword evidence="3 8" id="KW-0237">DNA synthesis</keyword>
<dbReference type="GO" id="GO:0005829">
    <property type="term" value="C:cytosol"/>
    <property type="evidence" value="ECO:0007669"/>
    <property type="project" value="TreeGrafter"/>
</dbReference>
<evidence type="ECO:0000256" key="9">
    <source>
        <dbReference type="RuleBase" id="RU000544"/>
    </source>
</evidence>
<evidence type="ECO:0000256" key="8">
    <source>
        <dbReference type="HAMAP-Rule" id="MF_00124"/>
    </source>
</evidence>
<name>A0A1H8HUN0_9RHOB</name>
<keyword evidence="8" id="KW-0963">Cytoplasm</keyword>
<keyword evidence="6 8" id="KW-0418">Kinase</keyword>
<keyword evidence="4 8" id="KW-0808">Transferase</keyword>
<evidence type="ECO:0000256" key="7">
    <source>
        <dbReference type="ARBA" id="ARBA00022840"/>
    </source>
</evidence>
<dbReference type="SUPFAM" id="SSF52540">
    <property type="entry name" value="P-loop containing nucleoside triphosphate hydrolases"/>
    <property type="match status" value="1"/>
</dbReference>
<feature type="binding site" evidence="8">
    <location>
        <position position="184"/>
    </location>
    <ligand>
        <name>Zn(2+)</name>
        <dbReference type="ChEBI" id="CHEBI:29105"/>
    </ligand>
</feature>
<evidence type="ECO:0000256" key="5">
    <source>
        <dbReference type="ARBA" id="ARBA00022741"/>
    </source>
</evidence>
<organism evidence="11 12">
    <name type="scientific">Pseudorhodobacter antarcticus</name>
    <dbReference type="NCBI Taxonomy" id="1077947"/>
    <lineage>
        <taxon>Bacteria</taxon>
        <taxon>Pseudomonadati</taxon>
        <taxon>Pseudomonadota</taxon>
        <taxon>Alphaproteobacteria</taxon>
        <taxon>Rhodobacterales</taxon>
        <taxon>Paracoccaceae</taxon>
        <taxon>Pseudorhodobacter</taxon>
    </lineage>
</organism>
<gene>
    <name evidence="8" type="primary">tdk</name>
    <name evidence="11" type="ORF">SAMN05216227_101819</name>
</gene>
<evidence type="ECO:0000256" key="1">
    <source>
        <dbReference type="ARBA" id="ARBA00007587"/>
    </source>
</evidence>
<dbReference type="GO" id="GO:0071897">
    <property type="term" value="P:DNA biosynthetic process"/>
    <property type="evidence" value="ECO:0007669"/>
    <property type="project" value="UniProtKB-KW"/>
</dbReference>
<dbReference type="InterPro" id="IPR027417">
    <property type="entry name" value="P-loop_NTPase"/>
</dbReference>
<evidence type="ECO:0000256" key="3">
    <source>
        <dbReference type="ARBA" id="ARBA00022634"/>
    </source>
</evidence>
<dbReference type="InterPro" id="IPR020633">
    <property type="entry name" value="Thymidine_kinase_CS"/>
</dbReference>
<feature type="binding site" evidence="8">
    <location>
        <begin position="126"/>
        <end position="129"/>
    </location>
    <ligand>
        <name>ATP</name>
        <dbReference type="ChEBI" id="CHEBI:30616"/>
    </ligand>
</feature>
<keyword evidence="12" id="KW-1185">Reference proteome</keyword>
<dbReference type="Pfam" id="PF00265">
    <property type="entry name" value="TK"/>
    <property type="match status" value="1"/>
</dbReference>
<comment type="similarity">
    <text evidence="1 8 10">Belongs to the thymidine kinase family.</text>
</comment>
<dbReference type="Proteomes" id="UP000183002">
    <property type="component" value="Unassembled WGS sequence"/>
</dbReference>
<reference evidence="11 12" key="1">
    <citation type="submission" date="2016-10" db="EMBL/GenBank/DDBJ databases">
        <authorList>
            <person name="de Groot N.N."/>
        </authorList>
    </citation>
    <scope>NUCLEOTIDE SEQUENCE [LARGE SCALE GENOMIC DNA]</scope>
    <source>
        <strain evidence="11 12">CGMCC 1.10836</strain>
    </source>
</reference>
<accession>A0A1H8HUN0</accession>
<dbReference type="SUPFAM" id="SSF57716">
    <property type="entry name" value="Glucocorticoid receptor-like (DNA-binding domain)"/>
    <property type="match status" value="1"/>
</dbReference>
<dbReference type="GO" id="GO:0005524">
    <property type="term" value="F:ATP binding"/>
    <property type="evidence" value="ECO:0007669"/>
    <property type="project" value="UniProtKB-UniRule"/>
</dbReference>
<feature type="binding site" evidence="8">
    <location>
        <begin position="48"/>
        <end position="55"/>
    </location>
    <ligand>
        <name>ATP</name>
        <dbReference type="ChEBI" id="CHEBI:30616"/>
    </ligand>
</feature>
<keyword evidence="8" id="KW-0862">Zinc</keyword>
<dbReference type="PANTHER" id="PTHR11441">
    <property type="entry name" value="THYMIDINE KINASE"/>
    <property type="match status" value="1"/>
</dbReference>
<feature type="binding site" evidence="8">
    <location>
        <position position="186"/>
    </location>
    <ligand>
        <name>Zn(2+)</name>
        <dbReference type="ChEBI" id="CHEBI:29105"/>
    </ligand>
</feature>
<dbReference type="InterPro" id="IPR001267">
    <property type="entry name" value="Thymidine_kinase"/>
</dbReference>
<sequence>MICAVCVAHRSPLFFFDPALGRHAKINLPAGPSQGKHRRMAKLYFHYSTMNAGKSTALLQASHNYREGGMTTYLITAQLDNRAGHARIASRIGIAQAADTFAPGEDLFAKIAGQLANGPIACVFMDEAQFLTKAQVWQLARAVDDLNVPIMCYGLRVDFQGNLFPGSAALLAWADEMREVRTICHCGKKATMVVRKGPDGAVLSDGDQVQIGGNETYVSLCRRHWRTAVGVHQALIDGSPA</sequence>
<dbReference type="GO" id="GO:0004797">
    <property type="term" value="F:thymidine kinase activity"/>
    <property type="evidence" value="ECO:0007669"/>
    <property type="project" value="UniProtKB-UniRule"/>
</dbReference>
<comment type="subcellular location">
    <subcellularLocation>
        <location evidence="8">Cytoplasm</location>
    </subcellularLocation>
</comment>
<comment type="catalytic activity">
    <reaction evidence="8 9">
        <text>thymidine + ATP = dTMP + ADP + H(+)</text>
        <dbReference type="Rhea" id="RHEA:19129"/>
        <dbReference type="ChEBI" id="CHEBI:15378"/>
        <dbReference type="ChEBI" id="CHEBI:17748"/>
        <dbReference type="ChEBI" id="CHEBI:30616"/>
        <dbReference type="ChEBI" id="CHEBI:63528"/>
        <dbReference type="ChEBI" id="CHEBI:456216"/>
        <dbReference type="EC" id="2.7.1.21"/>
    </reaction>
</comment>
<evidence type="ECO:0000256" key="4">
    <source>
        <dbReference type="ARBA" id="ARBA00022679"/>
    </source>
</evidence>
<dbReference type="GO" id="GO:0046104">
    <property type="term" value="P:thymidine metabolic process"/>
    <property type="evidence" value="ECO:0007669"/>
    <property type="project" value="TreeGrafter"/>
</dbReference>
<proteinExistence type="inferred from homology"/>
<dbReference type="PANTHER" id="PTHR11441:SF0">
    <property type="entry name" value="THYMIDINE KINASE, CYTOSOLIC"/>
    <property type="match status" value="1"/>
</dbReference>
<feature type="active site" description="Proton acceptor" evidence="8">
    <location>
        <position position="127"/>
    </location>
</feature>
<dbReference type="GO" id="GO:0008270">
    <property type="term" value="F:zinc ion binding"/>
    <property type="evidence" value="ECO:0007669"/>
    <property type="project" value="UniProtKB-UniRule"/>
</dbReference>
<evidence type="ECO:0000313" key="11">
    <source>
        <dbReference type="EMBL" id="SEN59705.1"/>
    </source>
</evidence>
<comment type="subunit">
    <text evidence="8">Homotetramer.</text>
</comment>
<feature type="binding site" evidence="8">
    <location>
        <position position="221"/>
    </location>
    <ligand>
        <name>Zn(2+)</name>
        <dbReference type="ChEBI" id="CHEBI:29105"/>
    </ligand>
</feature>
<keyword evidence="7 8" id="KW-0067">ATP-binding</keyword>
<evidence type="ECO:0000256" key="10">
    <source>
        <dbReference type="RuleBase" id="RU004165"/>
    </source>
</evidence>
<evidence type="ECO:0000256" key="2">
    <source>
        <dbReference type="ARBA" id="ARBA00012118"/>
    </source>
</evidence>
<dbReference type="STRING" id="1077947.SAMN05216227_101819"/>
<dbReference type="Gene3D" id="3.30.60.20">
    <property type="match status" value="1"/>
</dbReference>
<protein>
    <recommendedName>
        <fullName evidence="2 8">Thymidine kinase</fullName>
        <ecNumber evidence="2 8">2.7.1.21</ecNumber>
    </recommendedName>
</protein>
<evidence type="ECO:0000256" key="6">
    <source>
        <dbReference type="ARBA" id="ARBA00022777"/>
    </source>
</evidence>
<dbReference type="EC" id="2.7.1.21" evidence="2 8"/>
<feature type="binding site" evidence="8">
    <location>
        <position position="224"/>
    </location>
    <ligand>
        <name>Zn(2+)</name>
        <dbReference type="ChEBI" id="CHEBI:29105"/>
    </ligand>
</feature>
<dbReference type="Gene3D" id="3.40.50.300">
    <property type="entry name" value="P-loop containing nucleotide triphosphate hydrolases"/>
    <property type="match status" value="1"/>
</dbReference>
<dbReference type="NCBIfam" id="NF003300">
    <property type="entry name" value="PRK04296.1-5"/>
    <property type="match status" value="1"/>
</dbReference>
<dbReference type="PROSITE" id="PS00603">
    <property type="entry name" value="TK_CELLULAR_TYPE"/>
    <property type="match status" value="1"/>
</dbReference>
<dbReference type="AlphaFoldDB" id="A0A1H8HUN0"/>
<keyword evidence="8" id="KW-0479">Metal-binding</keyword>
<keyword evidence="5 8" id="KW-0547">Nucleotide-binding</keyword>
<dbReference type="HAMAP" id="MF_00124">
    <property type="entry name" value="Thymidine_kinase"/>
    <property type="match status" value="1"/>
</dbReference>
<dbReference type="EMBL" id="FOCO01000018">
    <property type="protein sequence ID" value="SEN59705.1"/>
    <property type="molecule type" value="Genomic_DNA"/>
</dbReference>